<protein>
    <submittedName>
        <fullName evidence="5">FDF domain-containing protein</fullName>
    </submittedName>
</protein>
<feature type="region of interest" description="Disordered" evidence="2">
    <location>
        <begin position="97"/>
        <end position="140"/>
    </location>
</feature>
<feature type="compositionally biased region" description="Basic and acidic residues" evidence="2">
    <location>
        <begin position="250"/>
        <end position="259"/>
    </location>
</feature>
<feature type="compositionally biased region" description="Polar residues" evidence="2">
    <location>
        <begin position="224"/>
        <end position="245"/>
    </location>
</feature>
<dbReference type="SUPFAM" id="SSF50182">
    <property type="entry name" value="Sm-like ribonucleoproteins"/>
    <property type="match status" value="1"/>
</dbReference>
<proteinExistence type="inferred from homology"/>
<evidence type="ECO:0000256" key="1">
    <source>
        <dbReference type="ARBA" id="ARBA00010415"/>
    </source>
</evidence>
<feature type="compositionally biased region" description="Low complexity" evidence="2">
    <location>
        <begin position="408"/>
        <end position="417"/>
    </location>
</feature>
<dbReference type="SMART" id="SM01199">
    <property type="entry name" value="FDF"/>
    <property type="match status" value="1"/>
</dbReference>
<dbReference type="InterPro" id="IPR019050">
    <property type="entry name" value="FDF_dom"/>
</dbReference>
<dbReference type="SMART" id="SM01271">
    <property type="entry name" value="LSM14"/>
    <property type="match status" value="1"/>
</dbReference>
<dbReference type="InterPro" id="IPR025609">
    <property type="entry name" value="Lsm14-like_N"/>
</dbReference>
<accession>A0A5K3F5Y7</accession>
<dbReference type="WBParaSite" id="MCU_005797-RA">
    <property type="protein sequence ID" value="MCU_005797-RA"/>
    <property type="gene ID" value="MCU_005797"/>
</dbReference>
<feature type="domain" description="Lsm14-like N-terminal" evidence="4">
    <location>
        <begin position="5"/>
        <end position="98"/>
    </location>
</feature>
<feature type="compositionally biased region" description="Polar residues" evidence="2">
    <location>
        <begin position="264"/>
        <end position="281"/>
    </location>
</feature>
<feature type="region of interest" description="Disordered" evidence="2">
    <location>
        <begin position="170"/>
        <end position="298"/>
    </location>
</feature>
<dbReference type="GO" id="GO:0034063">
    <property type="term" value="P:stress granule assembly"/>
    <property type="evidence" value="ECO:0007669"/>
    <property type="project" value="TreeGrafter"/>
</dbReference>
<dbReference type="AlphaFoldDB" id="A0A5K3F5Y7"/>
<dbReference type="GO" id="GO:0003729">
    <property type="term" value="F:mRNA binding"/>
    <property type="evidence" value="ECO:0007669"/>
    <property type="project" value="TreeGrafter"/>
</dbReference>
<evidence type="ECO:0000259" key="3">
    <source>
        <dbReference type="SMART" id="SM01199"/>
    </source>
</evidence>
<organism evidence="5">
    <name type="scientific">Mesocestoides corti</name>
    <name type="common">Flatworm</name>
    <dbReference type="NCBI Taxonomy" id="53468"/>
    <lineage>
        <taxon>Eukaryota</taxon>
        <taxon>Metazoa</taxon>
        <taxon>Spiralia</taxon>
        <taxon>Lophotrochozoa</taxon>
        <taxon>Platyhelminthes</taxon>
        <taxon>Cestoda</taxon>
        <taxon>Eucestoda</taxon>
        <taxon>Cyclophyllidea</taxon>
        <taxon>Mesocestoididae</taxon>
        <taxon>Mesocestoides</taxon>
    </lineage>
</organism>
<sequence length="434" mass="47112">MSTLESSFVGCRIRIISKAKIRYEGNLFSLRTDENNDLVLTLSKVMSFGTEDRPCERPVGPRSEVYEHIAFRGRDLVDLQIIPPLYLDDDPSIVSAELEHSPVSKSKPQGDIDGPDDLWGRNSVFSGVPKSEPPISSMERPSAPVFPNFMSPKPPADLLADIPLNPWGSLGGRLSGEGDRASTTNATSSTTTTATTSKKEVVAKVPSSISPTPTKTEDGGKATGSKSRGVQSNRGFRPTYSNNQRHGSRPHNDSYDEGRGPGTSGTAISSQPSGSRGGYSQKQRHWGPSSKSRAVNVDFKEEYDMEKANAELAEVLEKIDIASSRSTGSEPGEEKETGKDDAYDSSKSFFDTLSSELMDRAQGIVNRHSRREDRKHNFDTFGPAAHRIGVSFRGGGFRGRRGGGGQYRGQRGVTYGGPKFNKQTPNRNTESGTS</sequence>
<dbReference type="InterPro" id="IPR010920">
    <property type="entry name" value="LSM_dom_sf"/>
</dbReference>
<dbReference type="PANTHER" id="PTHR13586:SF0">
    <property type="entry name" value="TRAILER HITCH, ISOFORM H"/>
    <property type="match status" value="1"/>
</dbReference>
<feature type="compositionally biased region" description="Low complexity" evidence="2">
    <location>
        <begin position="181"/>
        <end position="196"/>
    </location>
</feature>
<name>A0A5K3F5Y7_MESCO</name>
<feature type="compositionally biased region" description="Basic and acidic residues" evidence="2">
    <location>
        <begin position="332"/>
        <end position="344"/>
    </location>
</feature>
<dbReference type="PANTHER" id="PTHR13586">
    <property type="entry name" value="SCD6 PROTEIN-RELATED"/>
    <property type="match status" value="1"/>
</dbReference>
<comment type="similarity">
    <text evidence="1">Belongs to the LSM14 family.</text>
</comment>
<feature type="region of interest" description="Disordered" evidence="2">
    <location>
        <begin position="320"/>
        <end position="347"/>
    </location>
</feature>
<evidence type="ECO:0000256" key="2">
    <source>
        <dbReference type="SAM" id="MobiDB-lite"/>
    </source>
</evidence>
<dbReference type="Gene3D" id="2.30.30.100">
    <property type="match status" value="1"/>
</dbReference>
<evidence type="ECO:0000313" key="5">
    <source>
        <dbReference type="WBParaSite" id="MCU_005797-RA"/>
    </source>
</evidence>
<reference evidence="5" key="1">
    <citation type="submission" date="2019-11" db="UniProtKB">
        <authorList>
            <consortium name="WormBaseParasite"/>
        </authorList>
    </citation>
    <scope>IDENTIFICATION</scope>
</reference>
<feature type="domain" description="FDF" evidence="3">
    <location>
        <begin position="297"/>
        <end position="385"/>
    </location>
</feature>
<evidence type="ECO:0000259" key="4">
    <source>
        <dbReference type="SMART" id="SM01271"/>
    </source>
</evidence>
<dbReference type="GO" id="GO:0000932">
    <property type="term" value="C:P-body"/>
    <property type="evidence" value="ECO:0007669"/>
    <property type="project" value="TreeGrafter"/>
</dbReference>
<feature type="compositionally biased region" description="Polar residues" evidence="2">
    <location>
        <begin position="421"/>
        <end position="434"/>
    </location>
</feature>
<dbReference type="GO" id="GO:0033962">
    <property type="term" value="P:P-body assembly"/>
    <property type="evidence" value="ECO:0007669"/>
    <property type="project" value="TreeGrafter"/>
</dbReference>
<dbReference type="Pfam" id="PF12701">
    <property type="entry name" value="LSM14"/>
    <property type="match status" value="1"/>
</dbReference>
<feature type="region of interest" description="Disordered" evidence="2">
    <location>
        <begin position="389"/>
        <end position="434"/>
    </location>
</feature>
<feature type="compositionally biased region" description="Gly residues" evidence="2">
    <location>
        <begin position="392"/>
        <end position="407"/>
    </location>
</feature>